<dbReference type="PANTHER" id="PTHR15486">
    <property type="entry name" value="ANCIENT UBIQUITOUS PROTEIN"/>
    <property type="match status" value="1"/>
</dbReference>
<evidence type="ECO:0000256" key="6">
    <source>
        <dbReference type="ARBA" id="ARBA00035634"/>
    </source>
</evidence>
<organism evidence="12 13">
    <name type="scientific">Clavelina lepadiformis</name>
    <name type="common">Light-bulb sea squirt</name>
    <name type="synonym">Ascidia lepadiformis</name>
    <dbReference type="NCBI Taxonomy" id="159417"/>
    <lineage>
        <taxon>Eukaryota</taxon>
        <taxon>Metazoa</taxon>
        <taxon>Chordata</taxon>
        <taxon>Tunicata</taxon>
        <taxon>Ascidiacea</taxon>
        <taxon>Aplousobranchia</taxon>
        <taxon>Clavelinidae</taxon>
        <taxon>Clavelina</taxon>
    </lineage>
</organism>
<gene>
    <name evidence="12" type="ORF">CVLEPA_LOCUS19188</name>
</gene>
<evidence type="ECO:0000313" key="12">
    <source>
        <dbReference type="EMBL" id="CAK8687109.1"/>
    </source>
</evidence>
<dbReference type="Proteomes" id="UP001642483">
    <property type="component" value="Unassembled WGS sequence"/>
</dbReference>
<name>A0ABP0G8J2_CLALP</name>
<feature type="region of interest" description="Disordered" evidence="9">
    <location>
        <begin position="341"/>
        <end position="364"/>
    </location>
</feature>
<evidence type="ECO:0000256" key="7">
    <source>
        <dbReference type="ARBA" id="ARBA00035685"/>
    </source>
</evidence>
<evidence type="ECO:0000313" key="13">
    <source>
        <dbReference type="Proteomes" id="UP001642483"/>
    </source>
</evidence>
<comment type="subcellular location">
    <subcellularLocation>
        <location evidence="1">Endoplasmic reticulum membrane</location>
        <topology evidence="1">Peripheral membrane protein</topology>
    </subcellularLocation>
    <subcellularLocation>
        <location evidence="2">Lipid droplet</location>
    </subcellularLocation>
</comment>
<dbReference type="PANTHER" id="PTHR15486:SF96">
    <property type="entry name" value="LIPID DROPLET-REGULATING VLDL ASSEMBLY FACTOR AUP1"/>
    <property type="match status" value="1"/>
</dbReference>
<evidence type="ECO:0000256" key="3">
    <source>
        <dbReference type="ARBA" id="ARBA00022677"/>
    </source>
</evidence>
<feature type="domain" description="CUE" evidence="11">
    <location>
        <begin position="289"/>
        <end position="331"/>
    </location>
</feature>
<keyword evidence="10" id="KW-0812">Transmembrane</keyword>
<keyword evidence="10" id="KW-1133">Transmembrane helix</keyword>
<keyword evidence="13" id="KW-1185">Reference proteome</keyword>
<dbReference type="PROSITE" id="PS51140">
    <property type="entry name" value="CUE"/>
    <property type="match status" value="1"/>
</dbReference>
<comment type="similarity">
    <text evidence="6">Belongs to the AUP1 family.</text>
</comment>
<dbReference type="InterPro" id="IPR048056">
    <property type="entry name" value="AUP1_CUE"/>
</dbReference>
<keyword evidence="5 10" id="KW-0472">Membrane</keyword>
<dbReference type="InterPro" id="IPR003892">
    <property type="entry name" value="CUE"/>
</dbReference>
<comment type="caution">
    <text evidence="12">The sequence shown here is derived from an EMBL/GenBank/DDBJ whole genome shotgun (WGS) entry which is preliminary data.</text>
</comment>
<dbReference type="Pfam" id="PF02845">
    <property type="entry name" value="CUE"/>
    <property type="match status" value="1"/>
</dbReference>
<reference evidence="12 13" key="1">
    <citation type="submission" date="2024-02" db="EMBL/GenBank/DDBJ databases">
        <authorList>
            <person name="Daric V."/>
            <person name="Darras S."/>
        </authorList>
    </citation>
    <scope>NUCLEOTIDE SEQUENCE [LARGE SCALE GENOMIC DNA]</scope>
</reference>
<accession>A0ABP0G8J2</accession>
<evidence type="ECO:0000256" key="8">
    <source>
        <dbReference type="ARBA" id="ARBA00035713"/>
    </source>
</evidence>
<keyword evidence="4" id="KW-0256">Endoplasmic reticulum</keyword>
<evidence type="ECO:0000256" key="2">
    <source>
        <dbReference type="ARBA" id="ARBA00004502"/>
    </source>
</evidence>
<feature type="compositionally biased region" description="Polar residues" evidence="9">
    <location>
        <begin position="341"/>
        <end position="352"/>
    </location>
</feature>
<evidence type="ECO:0000256" key="5">
    <source>
        <dbReference type="ARBA" id="ARBA00023136"/>
    </source>
</evidence>
<dbReference type="EMBL" id="CAWYQH010000103">
    <property type="protein sequence ID" value="CAK8687109.1"/>
    <property type="molecule type" value="Genomic_DNA"/>
</dbReference>
<evidence type="ECO:0000256" key="1">
    <source>
        <dbReference type="ARBA" id="ARBA00004406"/>
    </source>
</evidence>
<evidence type="ECO:0000256" key="9">
    <source>
        <dbReference type="SAM" id="MobiDB-lite"/>
    </source>
</evidence>
<dbReference type="SMART" id="SM00546">
    <property type="entry name" value="CUE"/>
    <property type="match status" value="1"/>
</dbReference>
<dbReference type="Gene3D" id="1.10.8.10">
    <property type="entry name" value="DNA helicase RuvA subunit, C-terminal domain"/>
    <property type="match status" value="1"/>
</dbReference>
<evidence type="ECO:0000256" key="10">
    <source>
        <dbReference type="SAM" id="Phobius"/>
    </source>
</evidence>
<evidence type="ECO:0000259" key="11">
    <source>
        <dbReference type="PROSITE" id="PS51140"/>
    </source>
</evidence>
<proteinExistence type="inferred from homology"/>
<evidence type="ECO:0000256" key="4">
    <source>
        <dbReference type="ARBA" id="ARBA00022824"/>
    </source>
</evidence>
<keyword evidence="3" id="KW-0551">Lipid droplet</keyword>
<protein>
    <recommendedName>
        <fullName evidence="7">Lipid droplet-regulating VLDL assembly factor AUP1</fullName>
    </recommendedName>
    <alternativeName>
        <fullName evidence="8">Ancient ubiquitous protein 1</fullName>
    </alternativeName>
</protein>
<dbReference type="CDD" id="cd14420">
    <property type="entry name" value="CUE_AUP1"/>
    <property type="match status" value="1"/>
</dbReference>
<sequence>MTLNLEKIVKTDRITTGAQTISSFILFLYFPIGVILAAFRICLTINFLCAQILFNLLCFRDNMIRRAFERLYFAVLGIVHVQPNMKLHQRHCMLVANKLTNIDGVFLSILCNCSYACNEKHTSVLRWLLRIVNLHENPEQRMSLLETGNTSLLVQPESYPTCGAALLKFRSGLFDNEKQIQPMTIKLKRPFPISGGTLGSSWVQDLLWTYFCPLSVYEVKVHPVICKESEEAADLFRDRVRKSMSQALGIPCSNYDASDVEELIKRKKFESRRPQQHLESRQESAINPRTKMMAKQVKDILPHVPLPIILSDLVKTKSVDVTVANILEGVVKFVPETSISSPSTSQVVTKQPSPFKGAGFSRNAGERHMTLQEKKEAFLNKARENYLKKHGLQ</sequence>
<feature type="transmembrane region" description="Helical" evidence="10">
    <location>
        <begin position="21"/>
        <end position="54"/>
    </location>
</feature>